<evidence type="ECO:0000313" key="1">
    <source>
        <dbReference type="EMBL" id="KAA3766893.1"/>
    </source>
</evidence>
<reference evidence="1 2" key="1">
    <citation type="journal article" date="2019" name="Nat. Med.">
        <title>A library of human gut bacterial isolates paired with longitudinal multiomics data enables mechanistic microbiome research.</title>
        <authorList>
            <person name="Poyet M."/>
            <person name="Groussin M."/>
            <person name="Gibbons S.M."/>
            <person name="Avila-Pacheco J."/>
            <person name="Jiang X."/>
            <person name="Kearney S.M."/>
            <person name="Perrotta A.R."/>
            <person name="Berdy B."/>
            <person name="Zhao S."/>
            <person name="Lieberman T.D."/>
            <person name="Swanson P.K."/>
            <person name="Smith M."/>
            <person name="Roesemann S."/>
            <person name="Alexander J.E."/>
            <person name="Rich S.A."/>
            <person name="Livny J."/>
            <person name="Vlamakis H."/>
            <person name="Clish C."/>
            <person name="Bullock K."/>
            <person name="Deik A."/>
            <person name="Scott J."/>
            <person name="Pierce K.A."/>
            <person name="Xavier R.J."/>
            <person name="Alm E.J."/>
        </authorList>
    </citation>
    <scope>NUCLEOTIDE SEQUENCE [LARGE SCALE GENOMIC DNA]</scope>
    <source>
        <strain evidence="1 2">BIOML-A10</strain>
    </source>
</reference>
<dbReference type="Pfam" id="PF14281">
    <property type="entry name" value="PDDEXK_4"/>
    <property type="match status" value="1"/>
</dbReference>
<gene>
    <name evidence="1" type="ORF">F3F73_08460</name>
</gene>
<evidence type="ECO:0008006" key="3">
    <source>
        <dbReference type="Google" id="ProtNLM"/>
    </source>
</evidence>
<dbReference type="EMBL" id="VWMK01000006">
    <property type="protein sequence ID" value="KAA3766893.1"/>
    <property type="molecule type" value="Genomic_DNA"/>
</dbReference>
<comment type="caution">
    <text evidence="1">The sequence shown here is derived from an EMBL/GenBank/DDBJ whole genome shotgun (WGS) entry which is preliminary data.</text>
</comment>
<organism evidence="1 2">
    <name type="scientific">Bacteroides salyersiae</name>
    <dbReference type="NCBI Taxonomy" id="291644"/>
    <lineage>
        <taxon>Bacteria</taxon>
        <taxon>Pseudomonadati</taxon>
        <taxon>Bacteroidota</taxon>
        <taxon>Bacteroidia</taxon>
        <taxon>Bacteroidales</taxon>
        <taxon>Bacteroidaceae</taxon>
        <taxon>Bacteroides</taxon>
    </lineage>
</organism>
<dbReference type="InterPro" id="IPR029470">
    <property type="entry name" value="PDDEXK_4"/>
</dbReference>
<dbReference type="AlphaFoldDB" id="A0A7J4XKJ9"/>
<proteinExistence type="predicted"/>
<accession>A0A7J4XKJ9</accession>
<dbReference type="Proteomes" id="UP000422221">
    <property type="component" value="Unassembled WGS sequence"/>
</dbReference>
<evidence type="ECO:0000313" key="2">
    <source>
        <dbReference type="Proteomes" id="UP000422221"/>
    </source>
</evidence>
<protein>
    <recommendedName>
        <fullName evidence="3">PD-(D/E)XK nuclease family protein</fullName>
    </recommendedName>
</protein>
<sequence length="183" mass="21932">MNVSLLMKDSSYGDCQKETMLDFILSWTLRRASSAYANEKTILYNYCREILFRLLDIKEYDNIEVCSVETWKQWEHIDLHTNIKLSINGKPEWHAILIENKIYTPTHDDQLKRYRQIFDEAYKDGNFCLHYVLITCHESPSEQLRHDCSENGFICFPILDLFPNDRGKDSESDIFNEFWLREW</sequence>
<dbReference type="RefSeq" id="WP_007480858.1">
    <property type="nucleotide sequence ID" value="NZ_CP081902.1"/>
</dbReference>
<name>A0A7J4XKJ9_9BACE</name>